<dbReference type="OrthoDB" id="9796817at2"/>
<feature type="signal peptide" evidence="5">
    <location>
        <begin position="1"/>
        <end position="21"/>
    </location>
</feature>
<dbReference type="Gene3D" id="3.90.76.10">
    <property type="entry name" value="Dipeptide-binding Protein, Domain 1"/>
    <property type="match status" value="1"/>
</dbReference>
<dbReference type="Gene3D" id="3.40.190.10">
    <property type="entry name" value="Periplasmic binding protein-like II"/>
    <property type="match status" value="1"/>
</dbReference>
<dbReference type="GO" id="GO:0042597">
    <property type="term" value="C:periplasmic space"/>
    <property type="evidence" value="ECO:0007669"/>
    <property type="project" value="UniProtKB-ARBA"/>
</dbReference>
<evidence type="ECO:0000256" key="5">
    <source>
        <dbReference type="SAM" id="SignalP"/>
    </source>
</evidence>
<dbReference type="STRING" id="1385514.N782_02195"/>
<feature type="chain" id="PRO_5039066550" evidence="5">
    <location>
        <begin position="22"/>
        <end position="560"/>
    </location>
</feature>
<dbReference type="PANTHER" id="PTHR30290">
    <property type="entry name" value="PERIPLASMIC BINDING COMPONENT OF ABC TRANSPORTER"/>
    <property type="match status" value="1"/>
</dbReference>
<dbReference type="GO" id="GO:0043190">
    <property type="term" value="C:ATP-binding cassette (ABC) transporter complex"/>
    <property type="evidence" value="ECO:0007669"/>
    <property type="project" value="InterPro"/>
</dbReference>
<evidence type="ECO:0000256" key="2">
    <source>
        <dbReference type="ARBA" id="ARBA00022448"/>
    </source>
</evidence>
<dbReference type="SUPFAM" id="SSF53850">
    <property type="entry name" value="Periplasmic binding protein-like II"/>
    <property type="match status" value="1"/>
</dbReference>
<keyword evidence="2" id="KW-0813">Transport</keyword>
<keyword evidence="3 5" id="KW-0732">Signal</keyword>
<keyword evidence="8" id="KW-1185">Reference proteome</keyword>
<dbReference type="CDD" id="cd08493">
    <property type="entry name" value="PBP2_DppA_like"/>
    <property type="match status" value="1"/>
</dbReference>
<accession>A0A0A2TWQ5</accession>
<protein>
    <submittedName>
        <fullName evidence="7">Peptide ABC transporter substrate-binding protein</fullName>
    </submittedName>
</protein>
<dbReference type="PIRSF" id="PIRSF002741">
    <property type="entry name" value="MppA"/>
    <property type="match status" value="1"/>
</dbReference>
<dbReference type="InterPro" id="IPR039424">
    <property type="entry name" value="SBP_5"/>
</dbReference>
<name>A0A0A2TWQ5_9BACI</name>
<sequence length="560" mass="62919">MSKRFGLLALLFMLLLSVALIGCSDNSDEEQEDTPKENTEDQAEDTNEGTNEDKNTDTSEDTSTKDTLIYARGGDSTALDPITTTEGETFRVTENIFETLLNYEDTNTQLVPGLAKEWTVSDDGLTYTFTLEEGVKFHDGTDFNADAVVFNFERWMNGDSEQFPYYTMFGGFKGDEGHVIKEVKAVDEFTVEFTLNRPQAPFLKNLAMTPFGIASPDAVDKHGDKFTENPVGTGPFQFTEWKRNERIVLEKNENYWKEGLPKLNKVIYTVIPENSARLNALMTGEVDLIDGVNPSDVERIESDENLQIMERPSMNVGYMAFTMNRDTPMATEQKVRQALSHAVPKEQIIEAFYGGLAEPAKTVMPPSIEGYNDDIEDYEYDVEKAKSLLAEAGYEDGFEFNLWYMPVPRPYIPEGQKIAEVLQQSFAEIGVTANLQTADWGTYLEKASKGDFDAFLLGWTGDNGDPDNFIYTLLDKDSIGSNNYAYYSNDELHEVLIEAQTITDQDKRNELYKQAQEMVHADAPWIPLVHSTPVVAAKKEVTGYIPHPTGSEAVTNVEFK</sequence>
<evidence type="ECO:0000313" key="8">
    <source>
        <dbReference type="Proteomes" id="UP000030147"/>
    </source>
</evidence>
<dbReference type="Gene3D" id="3.10.105.10">
    <property type="entry name" value="Dipeptide-binding Protein, Domain 3"/>
    <property type="match status" value="1"/>
</dbReference>
<feature type="domain" description="Solute-binding protein family 5" evidence="6">
    <location>
        <begin position="109"/>
        <end position="478"/>
    </location>
</feature>
<reference evidence="7 8" key="1">
    <citation type="journal article" date="2015" name="Stand. Genomic Sci.">
        <title>High quality draft genome sequence of the moderately halophilic bacterium Pontibacillus yanchengensis Y32(T) and comparison among Pontibacillus genomes.</title>
        <authorList>
            <person name="Huang J."/>
            <person name="Qiao Z.X."/>
            <person name="Tang J.W."/>
            <person name="Wang G."/>
        </authorList>
    </citation>
    <scope>NUCLEOTIDE SEQUENCE [LARGE SCALE GENOMIC DNA]</scope>
    <source>
        <strain evidence="7 8">Y32</strain>
    </source>
</reference>
<dbReference type="GO" id="GO:1904680">
    <property type="term" value="F:peptide transmembrane transporter activity"/>
    <property type="evidence" value="ECO:0007669"/>
    <property type="project" value="TreeGrafter"/>
</dbReference>
<dbReference type="GO" id="GO:0015833">
    <property type="term" value="P:peptide transport"/>
    <property type="evidence" value="ECO:0007669"/>
    <property type="project" value="TreeGrafter"/>
</dbReference>
<dbReference type="AlphaFoldDB" id="A0A0A2TWQ5"/>
<dbReference type="EMBL" id="AVBF01000009">
    <property type="protein sequence ID" value="KGP73700.1"/>
    <property type="molecule type" value="Genomic_DNA"/>
</dbReference>
<proteinExistence type="inferred from homology"/>
<dbReference type="Pfam" id="PF00496">
    <property type="entry name" value="SBP_bac_5"/>
    <property type="match status" value="1"/>
</dbReference>
<dbReference type="eggNOG" id="COG0747">
    <property type="taxonomic scope" value="Bacteria"/>
</dbReference>
<feature type="region of interest" description="Disordered" evidence="4">
    <location>
        <begin position="26"/>
        <end position="68"/>
    </location>
</feature>
<evidence type="ECO:0000256" key="3">
    <source>
        <dbReference type="ARBA" id="ARBA00022729"/>
    </source>
</evidence>
<comment type="caution">
    <text evidence="7">The sequence shown here is derived from an EMBL/GenBank/DDBJ whole genome shotgun (WGS) entry which is preliminary data.</text>
</comment>
<organism evidence="7 8">
    <name type="scientific">Pontibacillus yanchengensis Y32</name>
    <dbReference type="NCBI Taxonomy" id="1385514"/>
    <lineage>
        <taxon>Bacteria</taxon>
        <taxon>Bacillati</taxon>
        <taxon>Bacillota</taxon>
        <taxon>Bacilli</taxon>
        <taxon>Bacillales</taxon>
        <taxon>Bacillaceae</taxon>
        <taxon>Pontibacillus</taxon>
    </lineage>
</organism>
<dbReference type="RefSeq" id="WP_036816945.1">
    <property type="nucleotide sequence ID" value="NZ_AVBF01000009.1"/>
</dbReference>
<dbReference type="PANTHER" id="PTHR30290:SF9">
    <property type="entry name" value="OLIGOPEPTIDE-BINDING PROTEIN APPA"/>
    <property type="match status" value="1"/>
</dbReference>
<evidence type="ECO:0000259" key="6">
    <source>
        <dbReference type="Pfam" id="PF00496"/>
    </source>
</evidence>
<dbReference type="InterPro" id="IPR000914">
    <property type="entry name" value="SBP_5_dom"/>
</dbReference>
<dbReference type="PROSITE" id="PS51257">
    <property type="entry name" value="PROKAR_LIPOPROTEIN"/>
    <property type="match status" value="1"/>
</dbReference>
<evidence type="ECO:0000313" key="7">
    <source>
        <dbReference type="EMBL" id="KGP73700.1"/>
    </source>
</evidence>
<comment type="similarity">
    <text evidence="1">Belongs to the bacterial solute-binding protein 5 family.</text>
</comment>
<dbReference type="Proteomes" id="UP000030147">
    <property type="component" value="Unassembled WGS sequence"/>
</dbReference>
<dbReference type="InterPro" id="IPR030678">
    <property type="entry name" value="Peptide/Ni-bd"/>
</dbReference>
<evidence type="ECO:0000256" key="1">
    <source>
        <dbReference type="ARBA" id="ARBA00005695"/>
    </source>
</evidence>
<evidence type="ECO:0000256" key="4">
    <source>
        <dbReference type="SAM" id="MobiDB-lite"/>
    </source>
</evidence>
<gene>
    <name evidence="7" type="ORF">N782_02195</name>
</gene>